<dbReference type="CDD" id="cd04059">
    <property type="entry name" value="Peptidases_S8_Protein_convertases_Kexins_Furin-like"/>
    <property type="match status" value="1"/>
</dbReference>
<comment type="caution">
    <text evidence="20">The sequence shown here is derived from an EMBL/GenBank/DDBJ whole genome shotgun (WGS) entry which is preliminary data.</text>
</comment>
<dbReference type="PROSITE" id="PS51829">
    <property type="entry name" value="P_HOMO_B"/>
    <property type="match status" value="1"/>
</dbReference>
<proteinExistence type="inferred from homology"/>
<evidence type="ECO:0000256" key="13">
    <source>
        <dbReference type="ARBA" id="ARBA00039000"/>
    </source>
</evidence>
<dbReference type="InterPro" id="IPR000209">
    <property type="entry name" value="Peptidase_S8/S53_dom"/>
</dbReference>
<dbReference type="PROSITE" id="PS00138">
    <property type="entry name" value="SUBTILASE_SER"/>
    <property type="match status" value="1"/>
</dbReference>
<reference evidence="20" key="1">
    <citation type="submission" date="2021-02" db="EMBL/GenBank/DDBJ databases">
        <authorList>
            <person name="Nowell W R."/>
        </authorList>
    </citation>
    <scope>NUCLEOTIDE SEQUENCE</scope>
</reference>
<evidence type="ECO:0000256" key="4">
    <source>
        <dbReference type="ARBA" id="ARBA00022670"/>
    </source>
</evidence>
<keyword evidence="9" id="KW-0865">Zymogen</keyword>
<dbReference type="OrthoDB" id="300641at2759"/>
<dbReference type="InterPro" id="IPR038466">
    <property type="entry name" value="S8_pro-domain_sf"/>
</dbReference>
<keyword evidence="5" id="KW-0165">Cleavage on pair of basic residues</keyword>
<dbReference type="SUPFAM" id="SSF54897">
    <property type="entry name" value="Protease propeptides/inhibitors"/>
    <property type="match status" value="1"/>
</dbReference>
<name>A0A814GI03_ADIRI</name>
<evidence type="ECO:0000313" key="21">
    <source>
        <dbReference type="Proteomes" id="UP000663852"/>
    </source>
</evidence>
<dbReference type="GO" id="GO:0005615">
    <property type="term" value="C:extracellular space"/>
    <property type="evidence" value="ECO:0007669"/>
    <property type="project" value="TreeGrafter"/>
</dbReference>
<dbReference type="PROSITE" id="PS00136">
    <property type="entry name" value="SUBTILASE_ASP"/>
    <property type="match status" value="1"/>
</dbReference>
<dbReference type="InterPro" id="IPR022398">
    <property type="entry name" value="Peptidase_S8_His-AS"/>
</dbReference>
<evidence type="ECO:0000256" key="15">
    <source>
        <dbReference type="ARBA" id="ARBA00042708"/>
    </source>
</evidence>
<keyword evidence="8 17" id="KW-0720">Serine protease</keyword>
<evidence type="ECO:0000256" key="11">
    <source>
        <dbReference type="ARBA" id="ARBA00023180"/>
    </source>
</evidence>
<dbReference type="GO" id="GO:0016020">
    <property type="term" value="C:membrane"/>
    <property type="evidence" value="ECO:0007669"/>
    <property type="project" value="TreeGrafter"/>
</dbReference>
<dbReference type="InterPro" id="IPR008979">
    <property type="entry name" value="Galactose-bd-like_sf"/>
</dbReference>
<comment type="catalytic activity">
    <reaction evidence="12">
        <text>Release of protein hormones and neuropeptides from their precursors, generally by hydrolysis of -Lys-Arg-|- bonds.</text>
        <dbReference type="EC" id="3.4.21.94"/>
    </reaction>
</comment>
<dbReference type="Pfam" id="PF01483">
    <property type="entry name" value="P_proprotein"/>
    <property type="match status" value="1"/>
</dbReference>
<evidence type="ECO:0000256" key="1">
    <source>
        <dbReference type="ARBA" id="ARBA00004613"/>
    </source>
</evidence>
<evidence type="ECO:0000256" key="17">
    <source>
        <dbReference type="PROSITE-ProRule" id="PRU01240"/>
    </source>
</evidence>
<evidence type="ECO:0000256" key="8">
    <source>
        <dbReference type="ARBA" id="ARBA00022825"/>
    </source>
</evidence>
<dbReference type="SUPFAM" id="SSF49785">
    <property type="entry name" value="Galactose-binding domain-like"/>
    <property type="match status" value="1"/>
</dbReference>
<evidence type="ECO:0000256" key="3">
    <source>
        <dbReference type="ARBA" id="ARBA00022525"/>
    </source>
</evidence>
<feature type="active site" description="Charge relay system" evidence="16 17">
    <location>
        <position position="428"/>
    </location>
</feature>
<dbReference type="GO" id="GO:0016486">
    <property type="term" value="P:peptide hormone processing"/>
    <property type="evidence" value="ECO:0007669"/>
    <property type="project" value="TreeGrafter"/>
</dbReference>
<evidence type="ECO:0000256" key="2">
    <source>
        <dbReference type="ARBA" id="ARBA00005325"/>
    </source>
</evidence>
<dbReference type="PANTHER" id="PTHR42884">
    <property type="entry name" value="PROPROTEIN CONVERTASE SUBTILISIN/KEXIN-RELATED"/>
    <property type="match status" value="1"/>
</dbReference>
<sequence>MYLSYDLCLFICLLSNIYINVKSASTKDWLIEFHRPTEPEVARTIAKRYAMVSRGPVLDDKQLYHFVDLKPTHPQRRKKRDVIQEEFIQRHHLVKRAIHQVPHIRMKRGYVSKDRFETRNGDYQQPNDPYFQYQWYLKNVGQAGGKPRLDLNVEEAWALGYTGKNVTTAIMDDGVDYTHPDLMYNYNAEASYDFSSDDPHPYPRYTDDWFNSHGTRCAGEIAAARDNNICGVGVAYNSKIAGIRMLDQPYMTDLIEANSMSHQPNLIDIYSASWGPVDDGKTVDGPRHATMKAIVKGINEGRRGLGSIYVWASGDGGVNDDCNCDGYAASMWTISINSAINDGRTALYDESCSSTLASTFSNGRSEDPESGSDRNLFSRKALSSNTAYIRLHISIRNYSFSSTVSILFLGVATTDLYGQCTLKHSGTSAAAPEAAGVFALALEANRQLTWRDVQHLTVLTAKRNQLFDPSKQHLWHTNGAGLEFNHLFGFGVLDAGDMVRHARQWKSLPTRVHCAAGNITGQQIIPAKATLKLTISTDACKDTKDEINYLEHVQAFVTLKSSRRGNTVIFLTSPLGTRSLILSRRPLDDDSSKGFYKWPFMTTHAWAERARGIWTLEIRFDNDDYANAPLTAHQNQTASDKKESQKATTGEFFEWSLVLHGTKTPLYENQTPLKEHGDKSKLYITKQIHANNFRDKAKYVKLLQQDNQKRLGSDDEMTM</sequence>
<dbReference type="Gene3D" id="3.30.70.850">
    <property type="entry name" value="Peptidase S8, pro-domain"/>
    <property type="match status" value="1"/>
</dbReference>
<evidence type="ECO:0000256" key="7">
    <source>
        <dbReference type="ARBA" id="ARBA00022801"/>
    </source>
</evidence>
<feature type="signal peptide" evidence="18">
    <location>
        <begin position="1"/>
        <end position="24"/>
    </location>
</feature>
<keyword evidence="10" id="KW-1015">Disulfide bond</keyword>
<feature type="active site" description="Charge relay system" evidence="16 17">
    <location>
        <position position="172"/>
    </location>
</feature>
<dbReference type="Proteomes" id="UP000663852">
    <property type="component" value="Unassembled WGS sequence"/>
</dbReference>
<dbReference type="Gene3D" id="2.60.120.260">
    <property type="entry name" value="Galactose-binding domain-like"/>
    <property type="match status" value="1"/>
</dbReference>
<dbReference type="FunFam" id="2.60.120.260:FF:000020">
    <property type="entry name" value="neuroendocrine convertase 2"/>
    <property type="match status" value="1"/>
</dbReference>
<evidence type="ECO:0000259" key="19">
    <source>
        <dbReference type="PROSITE" id="PS51829"/>
    </source>
</evidence>
<dbReference type="InterPro" id="IPR032815">
    <property type="entry name" value="S8_pro-domain"/>
</dbReference>
<evidence type="ECO:0000256" key="6">
    <source>
        <dbReference type="ARBA" id="ARBA00022729"/>
    </source>
</evidence>
<dbReference type="InterPro" id="IPR002884">
    <property type="entry name" value="P_dom"/>
</dbReference>
<organism evidence="20 21">
    <name type="scientific">Adineta ricciae</name>
    <name type="common">Rotifer</name>
    <dbReference type="NCBI Taxonomy" id="249248"/>
    <lineage>
        <taxon>Eukaryota</taxon>
        <taxon>Metazoa</taxon>
        <taxon>Spiralia</taxon>
        <taxon>Gnathifera</taxon>
        <taxon>Rotifera</taxon>
        <taxon>Eurotatoria</taxon>
        <taxon>Bdelloidea</taxon>
        <taxon>Adinetida</taxon>
        <taxon>Adinetidae</taxon>
        <taxon>Adineta</taxon>
    </lineage>
</organism>
<evidence type="ECO:0000256" key="9">
    <source>
        <dbReference type="ARBA" id="ARBA00023145"/>
    </source>
</evidence>
<dbReference type="GO" id="GO:0004252">
    <property type="term" value="F:serine-type endopeptidase activity"/>
    <property type="evidence" value="ECO:0007669"/>
    <property type="project" value="UniProtKB-UniRule"/>
</dbReference>
<dbReference type="PROSITE" id="PS00137">
    <property type="entry name" value="SUBTILASE_HIS"/>
    <property type="match status" value="1"/>
</dbReference>
<dbReference type="InterPro" id="IPR023828">
    <property type="entry name" value="Peptidase_S8_Ser-AS"/>
</dbReference>
<keyword evidence="7 17" id="KW-0378">Hydrolase</keyword>
<protein>
    <recommendedName>
        <fullName evidence="14">Neuroendocrine convertase 2</fullName>
        <ecNumber evidence="13">3.4.21.94</ecNumber>
    </recommendedName>
    <alternativeName>
        <fullName evidence="15">Prohormone convertase 2</fullName>
    </alternativeName>
</protein>
<dbReference type="InterPro" id="IPR036852">
    <property type="entry name" value="Peptidase_S8/S53_dom_sf"/>
</dbReference>
<dbReference type="GO" id="GO:0043005">
    <property type="term" value="C:neuron projection"/>
    <property type="evidence" value="ECO:0007669"/>
    <property type="project" value="TreeGrafter"/>
</dbReference>
<evidence type="ECO:0000256" key="18">
    <source>
        <dbReference type="SAM" id="SignalP"/>
    </source>
</evidence>
<dbReference type="InterPro" id="IPR023827">
    <property type="entry name" value="Peptidase_S8_Asp-AS"/>
</dbReference>
<dbReference type="InterPro" id="IPR015500">
    <property type="entry name" value="Peptidase_S8_subtilisin-rel"/>
</dbReference>
<dbReference type="PRINTS" id="PR00723">
    <property type="entry name" value="SUBTILISIN"/>
</dbReference>
<keyword evidence="4 17" id="KW-0645">Protease</keyword>
<dbReference type="Gene3D" id="3.40.50.200">
    <property type="entry name" value="Peptidase S8/S53 domain"/>
    <property type="match status" value="1"/>
</dbReference>
<comment type="similarity">
    <text evidence="2">Belongs to the peptidase S8 family. Furin subfamily.</text>
</comment>
<gene>
    <name evidence="20" type="ORF">EDS130_LOCUS14666</name>
</gene>
<feature type="active site" description="Charge relay system" evidence="16 17">
    <location>
        <position position="213"/>
    </location>
</feature>
<evidence type="ECO:0000256" key="14">
    <source>
        <dbReference type="ARBA" id="ARBA00039626"/>
    </source>
</evidence>
<dbReference type="PROSITE" id="PS51892">
    <property type="entry name" value="SUBTILASE"/>
    <property type="match status" value="1"/>
</dbReference>
<dbReference type="SUPFAM" id="SSF52743">
    <property type="entry name" value="Subtilisin-like"/>
    <property type="match status" value="1"/>
</dbReference>
<evidence type="ECO:0000256" key="5">
    <source>
        <dbReference type="ARBA" id="ARBA00022685"/>
    </source>
</evidence>
<dbReference type="PANTHER" id="PTHR42884:SF13">
    <property type="entry name" value="NEUROENDOCRINE CONVERTASE 2"/>
    <property type="match status" value="1"/>
</dbReference>
<dbReference type="Pfam" id="PF16470">
    <property type="entry name" value="S8_pro-domain"/>
    <property type="match status" value="1"/>
</dbReference>
<feature type="domain" description="P/Homo B" evidence="19">
    <location>
        <begin position="507"/>
        <end position="665"/>
    </location>
</feature>
<keyword evidence="6 18" id="KW-0732">Signal</keyword>
<dbReference type="InterPro" id="IPR034182">
    <property type="entry name" value="Kexin/furin"/>
</dbReference>
<feature type="chain" id="PRO_5032672799" description="Neuroendocrine convertase 2" evidence="18">
    <location>
        <begin position="25"/>
        <end position="719"/>
    </location>
</feature>
<evidence type="ECO:0000256" key="16">
    <source>
        <dbReference type="PIRSR" id="PIRSR615500-1"/>
    </source>
</evidence>
<evidence type="ECO:0000256" key="12">
    <source>
        <dbReference type="ARBA" id="ARBA00036323"/>
    </source>
</evidence>
<keyword evidence="3" id="KW-0964">Secreted</keyword>
<comment type="subcellular location">
    <subcellularLocation>
        <location evidence="1">Secreted</location>
    </subcellularLocation>
</comment>
<dbReference type="EMBL" id="CAJNOJ010000060">
    <property type="protein sequence ID" value="CAF0996663.1"/>
    <property type="molecule type" value="Genomic_DNA"/>
</dbReference>
<dbReference type="Pfam" id="PF00082">
    <property type="entry name" value="Peptidase_S8"/>
    <property type="match status" value="1"/>
</dbReference>
<dbReference type="AlphaFoldDB" id="A0A814GI03"/>
<evidence type="ECO:0000313" key="20">
    <source>
        <dbReference type="EMBL" id="CAF0996663.1"/>
    </source>
</evidence>
<dbReference type="EC" id="3.4.21.94" evidence="13"/>
<evidence type="ECO:0000256" key="10">
    <source>
        <dbReference type="ARBA" id="ARBA00023157"/>
    </source>
</evidence>
<keyword evidence="11" id="KW-0325">Glycoprotein</keyword>
<accession>A0A814GI03</accession>